<organism evidence="1 2">
    <name type="scientific">Sorangium cellulosum (strain So ce56)</name>
    <name type="common">Polyangium cellulosum (strain So ce56)</name>
    <dbReference type="NCBI Taxonomy" id="448385"/>
    <lineage>
        <taxon>Bacteria</taxon>
        <taxon>Pseudomonadati</taxon>
        <taxon>Myxococcota</taxon>
        <taxon>Polyangia</taxon>
        <taxon>Polyangiales</taxon>
        <taxon>Polyangiaceae</taxon>
        <taxon>Sorangium</taxon>
    </lineage>
</organism>
<dbReference type="STRING" id="448385.sce0290"/>
<reference evidence="1 2" key="1">
    <citation type="journal article" date="2007" name="Nat. Biotechnol.">
        <title>Complete genome sequence of the myxobacterium Sorangium cellulosum.</title>
        <authorList>
            <person name="Schneiker S."/>
            <person name="Perlova O."/>
            <person name="Kaiser O."/>
            <person name="Gerth K."/>
            <person name="Alici A."/>
            <person name="Altmeyer M.O."/>
            <person name="Bartels D."/>
            <person name="Bekel T."/>
            <person name="Beyer S."/>
            <person name="Bode E."/>
            <person name="Bode H.B."/>
            <person name="Bolten C.J."/>
            <person name="Choudhuri J.V."/>
            <person name="Doss S."/>
            <person name="Elnakady Y.A."/>
            <person name="Frank B."/>
            <person name="Gaigalat L."/>
            <person name="Goesmann A."/>
            <person name="Groeger C."/>
            <person name="Gross F."/>
            <person name="Jelsbak L."/>
            <person name="Jelsbak L."/>
            <person name="Kalinowski J."/>
            <person name="Kegler C."/>
            <person name="Knauber T."/>
            <person name="Konietzny S."/>
            <person name="Kopp M."/>
            <person name="Krause L."/>
            <person name="Krug D."/>
            <person name="Linke B."/>
            <person name="Mahmud T."/>
            <person name="Martinez-Arias R."/>
            <person name="McHardy A.C."/>
            <person name="Merai M."/>
            <person name="Meyer F."/>
            <person name="Mormann S."/>
            <person name="Munoz-Dorado J."/>
            <person name="Perez J."/>
            <person name="Pradella S."/>
            <person name="Rachid S."/>
            <person name="Raddatz G."/>
            <person name="Rosenau F."/>
            <person name="Rueckert C."/>
            <person name="Sasse F."/>
            <person name="Scharfe M."/>
            <person name="Schuster S.C."/>
            <person name="Suen G."/>
            <person name="Treuner-Lange A."/>
            <person name="Velicer G.J."/>
            <person name="Vorholter F.-J."/>
            <person name="Weissman K.J."/>
            <person name="Welch R.D."/>
            <person name="Wenzel S.C."/>
            <person name="Whitworth D.E."/>
            <person name="Wilhelm S."/>
            <person name="Wittmann C."/>
            <person name="Bloecker H."/>
            <person name="Puehler A."/>
            <person name="Mueller R."/>
        </authorList>
    </citation>
    <scope>NUCLEOTIDE SEQUENCE [LARGE SCALE GENOMIC DNA]</scope>
    <source>
        <strain evidence="2">So ce56</strain>
    </source>
</reference>
<proteinExistence type="predicted"/>
<dbReference type="KEGG" id="scl:sce0290"/>
<sequence>MPRGAAGVDALGQQAYHSVVAFLGLREIERDPYAVVHHDPAQQLVLIKRYSLNYPSIAAIELSFERINRSLEAIARRRTLLLVDARDAPLRNDAGFESAFAHCHTRLTRDFKKTAVLLKSATGVLQLGRLSKGYEKPMGIFTRPEDALHHLGVSVDLKQLTDP</sequence>
<accession>A9GQI4</accession>
<dbReference type="HOGENOM" id="CLU_1843812_0_0_7"/>
<protein>
    <submittedName>
        <fullName evidence="1">Uncharacterized protein</fullName>
    </submittedName>
</protein>
<dbReference type="EMBL" id="AM746676">
    <property type="protein sequence ID" value="CAN90447.1"/>
    <property type="molecule type" value="Genomic_DNA"/>
</dbReference>
<dbReference type="AlphaFoldDB" id="A9GQI4"/>
<dbReference type="BioCyc" id="SCEL448385:SCE_RS01505-MONOMER"/>
<keyword evidence="2" id="KW-1185">Reference proteome</keyword>
<evidence type="ECO:0000313" key="2">
    <source>
        <dbReference type="Proteomes" id="UP000002139"/>
    </source>
</evidence>
<gene>
    <name evidence="1" type="ordered locus">sce0290</name>
</gene>
<evidence type="ECO:0000313" key="1">
    <source>
        <dbReference type="EMBL" id="CAN90447.1"/>
    </source>
</evidence>
<dbReference type="Proteomes" id="UP000002139">
    <property type="component" value="Chromosome"/>
</dbReference>
<name>A9GQI4_SORC5</name>